<name>A0A1H3RZU7_9BURK</name>
<evidence type="ECO:0000256" key="1">
    <source>
        <dbReference type="ARBA" id="ARBA00001947"/>
    </source>
</evidence>
<dbReference type="RefSeq" id="WP_074923122.1">
    <property type="nucleotide sequence ID" value="NZ_CP141274.1"/>
</dbReference>
<dbReference type="PANTHER" id="PTHR30096:SF0">
    <property type="entry name" value="4,5-DOPA DIOXYGENASE EXTRADIOL-LIKE PROTEIN"/>
    <property type="match status" value="1"/>
</dbReference>
<evidence type="ECO:0000313" key="8">
    <source>
        <dbReference type="Proteomes" id="UP000183417"/>
    </source>
</evidence>
<keyword evidence="5" id="KW-0560">Oxidoreductase</keyword>
<organism evidence="7 8">
    <name type="scientific">Delftia lacustris</name>
    <dbReference type="NCBI Taxonomy" id="558537"/>
    <lineage>
        <taxon>Bacteria</taxon>
        <taxon>Pseudomonadati</taxon>
        <taxon>Pseudomonadota</taxon>
        <taxon>Betaproteobacteria</taxon>
        <taxon>Burkholderiales</taxon>
        <taxon>Comamonadaceae</taxon>
        <taxon>Delftia</taxon>
    </lineage>
</organism>
<dbReference type="GO" id="GO:0008270">
    <property type="term" value="F:zinc ion binding"/>
    <property type="evidence" value="ECO:0007669"/>
    <property type="project" value="InterPro"/>
</dbReference>
<dbReference type="GO" id="GO:0008198">
    <property type="term" value="F:ferrous iron binding"/>
    <property type="evidence" value="ECO:0007669"/>
    <property type="project" value="InterPro"/>
</dbReference>
<reference evidence="7 8" key="1">
    <citation type="submission" date="2016-10" db="EMBL/GenBank/DDBJ databases">
        <authorList>
            <person name="de Groot N.N."/>
        </authorList>
    </citation>
    <scope>NUCLEOTIDE SEQUENCE [LARGE SCALE GENOMIC DNA]</scope>
    <source>
        <strain evidence="7 8">LMG 24775</strain>
    </source>
</reference>
<dbReference type="EMBL" id="FNPE01000017">
    <property type="protein sequence ID" value="SDZ31256.1"/>
    <property type="molecule type" value="Genomic_DNA"/>
</dbReference>
<keyword evidence="3" id="KW-0479">Metal-binding</keyword>
<dbReference type="AlphaFoldDB" id="A0A1H3RZU7"/>
<accession>A0A1H3RZU7</accession>
<keyword evidence="7" id="KW-0223">Dioxygenase</keyword>
<sequence length="315" mass="33324">MQDFHASLDSGASSIAASAGTRLPVLYVSHGSPMFALEPGETGPVLAQWGRALRQAHGPLRGVVIMSPHWMSHGVEVMTGASPSTWHDFGGFPPALYELQYPAPGAPQLAQEVMDRLQAAGIAASANAQRPFDHGAWVPLMHLLPDADLPVVQLSLPASAGPAETHALGAALAALRDEGVLIVGSGSMTHNLGEFRGGTGEATVRVDDAVQALRSQDGLQDDHAVGGSSASSPYVQDFSRWIESRLQAQDLSALLDYRARAPSARRAHPSEEHFMPLYFALGAAGATARPRYLSREVMYSILAMDAMAFEDAQAA</sequence>
<gene>
    <name evidence="7" type="ORF">SAMN05421547_117105</name>
</gene>
<evidence type="ECO:0000313" key="7">
    <source>
        <dbReference type="EMBL" id="SDZ31256.1"/>
    </source>
</evidence>
<evidence type="ECO:0000256" key="4">
    <source>
        <dbReference type="ARBA" id="ARBA00022833"/>
    </source>
</evidence>
<proteinExistence type="inferred from homology"/>
<dbReference type="Pfam" id="PF02900">
    <property type="entry name" value="LigB"/>
    <property type="match status" value="1"/>
</dbReference>
<dbReference type="InterPro" id="IPR014436">
    <property type="entry name" value="Extradiol_dOase_DODA"/>
</dbReference>
<dbReference type="SUPFAM" id="SSF53213">
    <property type="entry name" value="LigB-like"/>
    <property type="match status" value="1"/>
</dbReference>
<dbReference type="GO" id="GO:0016702">
    <property type="term" value="F:oxidoreductase activity, acting on single donors with incorporation of molecular oxygen, incorporation of two atoms of oxygen"/>
    <property type="evidence" value="ECO:0007669"/>
    <property type="project" value="UniProtKB-ARBA"/>
</dbReference>
<feature type="domain" description="Extradiol ring-cleavage dioxygenase class III enzyme subunit B" evidence="6">
    <location>
        <begin position="26"/>
        <end position="287"/>
    </location>
</feature>
<dbReference type="Proteomes" id="UP000183417">
    <property type="component" value="Unassembled WGS sequence"/>
</dbReference>
<dbReference type="GeneID" id="94693861"/>
<evidence type="ECO:0000259" key="6">
    <source>
        <dbReference type="Pfam" id="PF02900"/>
    </source>
</evidence>
<keyword evidence="4" id="KW-0862">Zinc</keyword>
<evidence type="ECO:0000256" key="5">
    <source>
        <dbReference type="ARBA" id="ARBA00023002"/>
    </source>
</evidence>
<dbReference type="CDD" id="cd07363">
    <property type="entry name" value="45_DOPA_Dioxygenase"/>
    <property type="match status" value="1"/>
</dbReference>
<evidence type="ECO:0000256" key="2">
    <source>
        <dbReference type="ARBA" id="ARBA00007581"/>
    </source>
</evidence>
<dbReference type="PIRSF" id="PIRSF006157">
    <property type="entry name" value="Doxgns_DODA"/>
    <property type="match status" value="1"/>
</dbReference>
<protein>
    <submittedName>
        <fullName evidence="7">4,5-DOPA dioxygenase extradiol</fullName>
    </submittedName>
</protein>
<evidence type="ECO:0000256" key="3">
    <source>
        <dbReference type="ARBA" id="ARBA00022723"/>
    </source>
</evidence>
<comment type="similarity">
    <text evidence="2">Belongs to the DODA-type extradiol aromatic ring-opening dioxygenase family.</text>
</comment>
<dbReference type="PANTHER" id="PTHR30096">
    <property type="entry name" value="4,5-DOPA DIOXYGENASE EXTRADIOL-LIKE PROTEIN"/>
    <property type="match status" value="1"/>
</dbReference>
<dbReference type="InterPro" id="IPR004183">
    <property type="entry name" value="Xdiol_dOase_suB"/>
</dbReference>
<comment type="cofactor">
    <cofactor evidence="1">
        <name>Zn(2+)</name>
        <dbReference type="ChEBI" id="CHEBI:29105"/>
    </cofactor>
</comment>
<dbReference type="Gene3D" id="3.40.830.10">
    <property type="entry name" value="LigB-like"/>
    <property type="match status" value="1"/>
</dbReference>